<organism evidence="1">
    <name type="scientific">Fibrocapsa japonica</name>
    <dbReference type="NCBI Taxonomy" id="94617"/>
    <lineage>
        <taxon>Eukaryota</taxon>
        <taxon>Sar</taxon>
        <taxon>Stramenopiles</taxon>
        <taxon>Ochrophyta</taxon>
        <taxon>Raphidophyceae</taxon>
        <taxon>Chattonellales</taxon>
        <taxon>Chattonellaceae</taxon>
        <taxon>Fibrocapsa</taxon>
    </lineage>
</organism>
<dbReference type="CDD" id="cd09271">
    <property type="entry name" value="RNase_H2-C"/>
    <property type="match status" value="1"/>
</dbReference>
<gene>
    <name evidence="1" type="ORF">FJAP1339_LOCUS11870</name>
</gene>
<accession>A0A7S2V5X7</accession>
<dbReference type="Pfam" id="PF08615">
    <property type="entry name" value="RNase_H2_suC"/>
    <property type="match status" value="1"/>
</dbReference>
<evidence type="ECO:0000313" key="1">
    <source>
        <dbReference type="EMBL" id="CAD9874547.1"/>
    </source>
</evidence>
<proteinExistence type="predicted"/>
<dbReference type="EMBL" id="HBHR01023125">
    <property type="protein sequence ID" value="CAD9874547.1"/>
    <property type="molecule type" value="Transcribed_RNA"/>
</dbReference>
<protein>
    <submittedName>
        <fullName evidence="1">Uncharacterized protein</fullName>
    </submittedName>
</protein>
<dbReference type="Gene3D" id="2.40.128.680">
    <property type="match status" value="1"/>
</dbReference>
<dbReference type="PANTHER" id="PTHR47204">
    <property type="entry name" value="OS02G0168900 PROTEIN"/>
    <property type="match status" value="1"/>
</dbReference>
<dbReference type="GO" id="GO:0006401">
    <property type="term" value="P:RNA catabolic process"/>
    <property type="evidence" value="ECO:0007669"/>
    <property type="project" value="InterPro"/>
</dbReference>
<reference evidence="1" key="1">
    <citation type="submission" date="2021-01" db="EMBL/GenBank/DDBJ databases">
        <authorList>
            <person name="Corre E."/>
            <person name="Pelletier E."/>
            <person name="Niang G."/>
            <person name="Scheremetjew M."/>
            <person name="Finn R."/>
            <person name="Kale V."/>
            <person name="Holt S."/>
            <person name="Cochrane G."/>
            <person name="Meng A."/>
            <person name="Brown T."/>
            <person name="Cohen L."/>
        </authorList>
    </citation>
    <scope>NUCLEOTIDE SEQUENCE</scope>
    <source>
        <strain evidence="1">CCMP1661</strain>
    </source>
</reference>
<dbReference type="GO" id="GO:0032299">
    <property type="term" value="C:ribonuclease H2 complex"/>
    <property type="evidence" value="ECO:0007669"/>
    <property type="project" value="InterPro"/>
</dbReference>
<sequence>MNSSTIRIGGIEAAEQKAKIHVLPCSISYDGEAKVDESFKASLPPEHDDKEPKGVPQSFFRGRKLMGRDVILPPQVRGVVFQEGINPEAKQDGEEDRDQYWGVQASFDEMRVWGHDQVIGPEDCRVDQALEWMALAQQIHAP</sequence>
<dbReference type="InterPro" id="IPR013924">
    <property type="entry name" value="RNase_H2_suC"/>
</dbReference>
<dbReference type="AlphaFoldDB" id="A0A7S2V5X7"/>
<name>A0A7S2V5X7_9STRA</name>
<dbReference type="PANTHER" id="PTHR47204:SF1">
    <property type="entry name" value="RIBONUCLEASE H2 SUBUNIT C"/>
    <property type="match status" value="1"/>
</dbReference>